<evidence type="ECO:0000313" key="1">
    <source>
        <dbReference type="EMBL" id="AAK80139.1"/>
    </source>
</evidence>
<protein>
    <submittedName>
        <fullName evidence="1">Uncharacterized protein</fullName>
    </submittedName>
</protein>
<dbReference type="EMBL" id="AE001437">
    <property type="protein sequence ID" value="AAK80139.1"/>
    <property type="molecule type" value="Genomic_DNA"/>
</dbReference>
<evidence type="ECO:0000313" key="2">
    <source>
        <dbReference type="Proteomes" id="UP000000814"/>
    </source>
</evidence>
<dbReference type="STRING" id="272562.CA_C2181"/>
<dbReference type="HOGENOM" id="CLU_2381042_0_0_9"/>
<dbReference type="KEGG" id="cac:CA_C2181"/>
<reference evidence="1 2" key="1">
    <citation type="journal article" date="2001" name="J. Bacteriol.">
        <title>Genome sequence and comparative analysis of the solvent-producing bacterium Clostridium acetobutylicum.</title>
        <authorList>
            <person name="Nolling J."/>
            <person name="Breton G."/>
            <person name="Omelchenko M.V."/>
            <person name="Makarova K.S."/>
            <person name="Zeng Q."/>
            <person name="Gibson R."/>
            <person name="Lee H.M."/>
            <person name="Dubois J."/>
            <person name="Qiu D."/>
            <person name="Hitti J."/>
            <person name="Wolf Y.I."/>
            <person name="Tatusov R.L."/>
            <person name="Sabathe F."/>
            <person name="Doucette-Stamm L."/>
            <person name="Soucaille P."/>
            <person name="Daly M.J."/>
            <person name="Bennett G.N."/>
            <person name="Koonin E.V."/>
            <person name="Smith D.R."/>
        </authorList>
    </citation>
    <scope>NUCLEOTIDE SEQUENCE [LARGE SCALE GENOMIC DNA]</scope>
    <source>
        <strain evidence="2">ATCC 824 / DSM 792 / JCM 1419 / LMG 5710 / VKM B-1787</strain>
    </source>
</reference>
<sequence>MMRLCRLYITVTILENKILELEKIEDRFEKLIRDKKDILYTDRFFNVILSESDREYACNYDYTYNLLKSTWYPVFKSKINMLNGKLGQYKNQKNK</sequence>
<dbReference type="Proteomes" id="UP000000814">
    <property type="component" value="Chromosome"/>
</dbReference>
<dbReference type="PIR" id="H97168">
    <property type="entry name" value="H97168"/>
</dbReference>
<name>Q97H32_CLOAB</name>
<gene>
    <name evidence="1" type="ordered locus">CA_C2181</name>
</gene>
<proteinExistence type="predicted"/>
<dbReference type="AlphaFoldDB" id="Q97H32"/>
<dbReference type="PATRIC" id="fig|272562.8.peg.2383"/>
<keyword evidence="2" id="KW-1185">Reference proteome</keyword>
<organism evidence="1 2">
    <name type="scientific">Clostridium acetobutylicum (strain ATCC 824 / DSM 792 / JCM 1419 / IAM 19013 / LMG 5710 / NBRC 13948 / NRRL B-527 / VKM B-1787 / 2291 / W)</name>
    <dbReference type="NCBI Taxonomy" id="272562"/>
    <lineage>
        <taxon>Bacteria</taxon>
        <taxon>Bacillati</taxon>
        <taxon>Bacillota</taxon>
        <taxon>Clostridia</taxon>
        <taxon>Eubacteriales</taxon>
        <taxon>Clostridiaceae</taxon>
        <taxon>Clostridium</taxon>
    </lineage>
</organism>
<accession>Q97H32</accession>